<reference evidence="4" key="1">
    <citation type="submission" date="2019-08" db="EMBL/GenBank/DDBJ databases">
        <authorList>
            <person name="Kucharzyk K."/>
            <person name="Murdoch R.W."/>
            <person name="Higgins S."/>
            <person name="Loffler F."/>
        </authorList>
    </citation>
    <scope>NUCLEOTIDE SEQUENCE</scope>
</reference>
<comment type="similarity">
    <text evidence="1">Belongs to the IS150/IS1296 orfA family.</text>
</comment>
<accession>A0A645CKA9</accession>
<organism evidence="4">
    <name type="scientific">bioreactor metagenome</name>
    <dbReference type="NCBI Taxonomy" id="1076179"/>
    <lineage>
        <taxon>unclassified sequences</taxon>
        <taxon>metagenomes</taxon>
        <taxon>ecological metagenomes</taxon>
    </lineage>
</organism>
<dbReference type="PANTHER" id="PTHR33795:SF1">
    <property type="entry name" value="INSERTION ELEMENT IS150 PROTEIN INSJ"/>
    <property type="match status" value="1"/>
</dbReference>
<feature type="region of interest" description="Disordered" evidence="2">
    <location>
        <begin position="106"/>
        <end position="132"/>
    </location>
</feature>
<dbReference type="SUPFAM" id="SSF46689">
    <property type="entry name" value="Homeodomain-like"/>
    <property type="match status" value="2"/>
</dbReference>
<dbReference type="EMBL" id="VSSQ01027776">
    <property type="protein sequence ID" value="MPM77192.1"/>
    <property type="molecule type" value="Genomic_DNA"/>
</dbReference>
<evidence type="ECO:0000256" key="2">
    <source>
        <dbReference type="SAM" id="MobiDB-lite"/>
    </source>
</evidence>
<proteinExistence type="inferred from homology"/>
<dbReference type="GO" id="GO:0004803">
    <property type="term" value="F:transposase activity"/>
    <property type="evidence" value="ECO:0007669"/>
    <property type="project" value="InterPro"/>
</dbReference>
<comment type="caution">
    <text evidence="4">The sequence shown here is derived from an EMBL/GenBank/DDBJ whole genome shotgun (WGS) entry which is preliminary data.</text>
</comment>
<evidence type="ECO:0000256" key="1">
    <source>
        <dbReference type="ARBA" id="ARBA00038232"/>
    </source>
</evidence>
<dbReference type="GO" id="GO:0003677">
    <property type="term" value="F:DNA binding"/>
    <property type="evidence" value="ECO:0007669"/>
    <property type="project" value="InterPro"/>
</dbReference>
<name>A0A645CKA9_9ZZZZ</name>
<evidence type="ECO:0000313" key="4">
    <source>
        <dbReference type="EMBL" id="MPM77192.1"/>
    </source>
</evidence>
<dbReference type="Gene3D" id="1.10.10.60">
    <property type="entry name" value="Homeodomain-like"/>
    <property type="match status" value="1"/>
</dbReference>
<dbReference type="InterPro" id="IPR002514">
    <property type="entry name" value="Transposase_8"/>
</dbReference>
<dbReference type="Pfam" id="PF13518">
    <property type="entry name" value="HTH_28"/>
    <property type="match status" value="1"/>
</dbReference>
<dbReference type="InterPro" id="IPR009057">
    <property type="entry name" value="Homeodomain-like_sf"/>
</dbReference>
<evidence type="ECO:0000259" key="3">
    <source>
        <dbReference type="Pfam" id="PF13518"/>
    </source>
</evidence>
<feature type="domain" description="Insertion element IS150 protein InsJ-like helix-turn-helix" evidence="3">
    <location>
        <begin position="62"/>
        <end position="115"/>
    </location>
</feature>
<dbReference type="AlphaFoldDB" id="A0A645CKA9"/>
<sequence length="167" mass="19570">MTKYSDEFRLKAINLVEEGYSVLSAARMLGIKEKILRRWNANYQAGGPEQLVRKNRSYSPEFKMSVIEYKWEHGLSLIQTIAHFKIPSDSIVMQWERQYRDEGFSGLLPKKKGRPGQMPKKKEIKPPNLTREQELEAEIAQLKMENAYLKKLNALVQARKKQEQMKK</sequence>
<dbReference type="Pfam" id="PF01527">
    <property type="entry name" value="HTH_Tnp_1"/>
    <property type="match status" value="1"/>
</dbReference>
<protein>
    <recommendedName>
        <fullName evidence="3">Insertion element IS150 protein InsJ-like helix-turn-helix domain-containing protein</fullName>
    </recommendedName>
</protein>
<dbReference type="GO" id="GO:0006313">
    <property type="term" value="P:DNA transposition"/>
    <property type="evidence" value="ECO:0007669"/>
    <property type="project" value="InterPro"/>
</dbReference>
<dbReference type="PANTHER" id="PTHR33795">
    <property type="entry name" value="INSERTION ELEMENT IS150 PROTEIN INSJ"/>
    <property type="match status" value="1"/>
</dbReference>
<gene>
    <name evidence="4" type="ORF">SDC9_124192</name>
</gene>
<dbReference type="InterPro" id="IPR052057">
    <property type="entry name" value="IS150/IS1296_orfA-like"/>
</dbReference>
<dbReference type="InterPro" id="IPR055247">
    <property type="entry name" value="InsJ-like_HTH"/>
</dbReference>